<dbReference type="GO" id="GO:0050839">
    <property type="term" value="F:cell adhesion molecule binding"/>
    <property type="evidence" value="ECO:0000318"/>
    <property type="project" value="GO_Central"/>
</dbReference>
<dbReference type="OrthoDB" id="10012075at2759"/>
<dbReference type="Pfam" id="PF08205">
    <property type="entry name" value="C2-set_2"/>
    <property type="match status" value="1"/>
</dbReference>
<dbReference type="KEGG" id="bfo:118423555"/>
<dbReference type="InterPro" id="IPR051275">
    <property type="entry name" value="Cell_adhesion_signaling"/>
</dbReference>
<dbReference type="Gene3D" id="2.60.40.10">
    <property type="entry name" value="Immunoglobulins"/>
    <property type="match status" value="5"/>
</dbReference>
<dbReference type="GeneID" id="118423555"/>
<feature type="domain" description="Ig-like" evidence="10">
    <location>
        <begin position="341"/>
        <end position="421"/>
    </location>
</feature>
<evidence type="ECO:0000313" key="11">
    <source>
        <dbReference type="Proteomes" id="UP000001554"/>
    </source>
</evidence>
<keyword evidence="4 9" id="KW-0472">Membrane</keyword>
<evidence type="ECO:0000256" key="7">
    <source>
        <dbReference type="ARBA" id="ARBA00023319"/>
    </source>
</evidence>
<dbReference type="Pfam" id="PF07686">
    <property type="entry name" value="V-set"/>
    <property type="match status" value="1"/>
</dbReference>
<dbReference type="RefSeq" id="XP_035687641.1">
    <property type="nucleotide sequence ID" value="XM_035831748.1"/>
</dbReference>
<organism evidence="11 12">
    <name type="scientific">Branchiostoma floridae</name>
    <name type="common">Florida lancelet</name>
    <name type="synonym">Amphioxus</name>
    <dbReference type="NCBI Taxonomy" id="7739"/>
    <lineage>
        <taxon>Eukaryota</taxon>
        <taxon>Metazoa</taxon>
        <taxon>Chordata</taxon>
        <taxon>Cephalochordata</taxon>
        <taxon>Leptocardii</taxon>
        <taxon>Amphioxiformes</taxon>
        <taxon>Branchiostomatidae</taxon>
        <taxon>Branchiostoma</taxon>
    </lineage>
</organism>
<evidence type="ECO:0000256" key="4">
    <source>
        <dbReference type="ARBA" id="ARBA00023136"/>
    </source>
</evidence>
<dbReference type="GO" id="GO:0005911">
    <property type="term" value="C:cell-cell junction"/>
    <property type="evidence" value="ECO:0000318"/>
    <property type="project" value="GO_Central"/>
</dbReference>
<proteinExistence type="predicted"/>
<feature type="domain" description="Ig-like" evidence="10">
    <location>
        <begin position="426"/>
        <end position="528"/>
    </location>
</feature>
<evidence type="ECO:0000256" key="6">
    <source>
        <dbReference type="ARBA" id="ARBA00023180"/>
    </source>
</evidence>
<evidence type="ECO:0000259" key="10">
    <source>
        <dbReference type="PROSITE" id="PS50835"/>
    </source>
</evidence>
<dbReference type="SMART" id="SM00409">
    <property type="entry name" value="IG"/>
    <property type="match status" value="5"/>
</dbReference>
<sequence length="739" mass="81465">MAFVVRYIVTNGRRRGSRMEYSGLWSCSLLLLTVLSTVSAAFYRKRPEATAVLVNHTATLYCAFDGLGPTDEVNWYWYNPETDDKLYHISARGRVASEFSRHSIVGSSRRGEYNLRIRDVQPADEGNYRCSVFTVRDAGDARLTVVVPPVNPPVIAGNLNPRTVGEALKLTCRSEGGKPLPHLMWYNGTTALEPIGMFYQEVSVGSVVERKLHIPFLTRWDNSANISCIADQGFPNVAPLKIATVRIKVHYPPTVITPRQTVQALEGGYANLTCIVRGNPTSVFSWRRVGDSLPQNAGMSNSSLLIPRVSRSDSGAYLCEADNGIQPVGTGEITLEVIYPPKIKSTFDQKISVLYGQEVFRVECQSEGNPRPRISWRRKDTKQPFDNPLTLSPLNYQTEGYYVCVARSDDFSEDTKETYVDVIGRPEIVSQSTSVSAVGGDTVELTCTIASDPEPDGVIWELAGRDGRKRQLRGGATGDISIKEVVAGEQTQSVLVITSAETVHTGNYACIASNMFGQDRQDFRVYVTEDSSDVVMIAAVTMGVVLGILFAIVLTLCLRARTIWASRLSKSEEELAVKPSLHTSSKFPNGLATIELQRANGIATHRPTVSQNTVVIPSPFTEVRAEHGRRTMAKANKDADDGFQRKCPYYIGELKSKQDKARYLPPLKRKKEIDEPKDVDDGDTKPSANQHAQLDQKDDGNSISHLHDTASSDGSDSCLDDAATKCHVTTRCQKRIVVS</sequence>
<reference evidence="12" key="2">
    <citation type="submission" date="2025-08" db="UniProtKB">
        <authorList>
            <consortium name="RefSeq"/>
        </authorList>
    </citation>
    <scope>IDENTIFICATION</scope>
    <source>
        <strain evidence="12">S238N-H82</strain>
        <tissue evidence="12">Testes</tissue>
    </source>
</reference>
<feature type="domain" description="Ig-like" evidence="10">
    <location>
        <begin position="148"/>
        <end position="246"/>
    </location>
</feature>
<gene>
    <name evidence="12" type="primary">LOC118423555</name>
</gene>
<protein>
    <submittedName>
        <fullName evidence="12">Hemicentin-2-like</fullName>
    </submittedName>
</protein>
<feature type="compositionally biased region" description="Basic and acidic residues" evidence="8">
    <location>
        <begin position="694"/>
        <end position="710"/>
    </location>
</feature>
<keyword evidence="5" id="KW-1015">Disulfide bond</keyword>
<reference evidence="11" key="1">
    <citation type="journal article" date="2020" name="Nat. Ecol. Evol.">
        <title>Deeply conserved synteny resolves early events in vertebrate evolution.</title>
        <authorList>
            <person name="Simakov O."/>
            <person name="Marletaz F."/>
            <person name="Yue J.X."/>
            <person name="O'Connell B."/>
            <person name="Jenkins J."/>
            <person name="Brandt A."/>
            <person name="Calef R."/>
            <person name="Tung C.H."/>
            <person name="Huang T.K."/>
            <person name="Schmutz J."/>
            <person name="Satoh N."/>
            <person name="Yu J.K."/>
            <person name="Putnam N.H."/>
            <person name="Green R.E."/>
            <person name="Rokhsar D.S."/>
        </authorList>
    </citation>
    <scope>NUCLEOTIDE SEQUENCE [LARGE SCALE GENOMIC DNA]</scope>
    <source>
        <strain evidence="11">S238N-H82</strain>
    </source>
</reference>
<dbReference type="SUPFAM" id="SSF48726">
    <property type="entry name" value="Immunoglobulin"/>
    <property type="match status" value="5"/>
</dbReference>
<evidence type="ECO:0000256" key="5">
    <source>
        <dbReference type="ARBA" id="ARBA00023157"/>
    </source>
</evidence>
<dbReference type="Pfam" id="PF13927">
    <property type="entry name" value="Ig_3"/>
    <property type="match status" value="3"/>
</dbReference>
<feature type="domain" description="Ig-like" evidence="10">
    <location>
        <begin position="252"/>
        <end position="336"/>
    </location>
</feature>
<evidence type="ECO:0000313" key="12">
    <source>
        <dbReference type="RefSeq" id="XP_035687641.1"/>
    </source>
</evidence>
<evidence type="ECO:0000256" key="9">
    <source>
        <dbReference type="SAM" id="Phobius"/>
    </source>
</evidence>
<feature type="transmembrane region" description="Helical" evidence="9">
    <location>
        <begin position="534"/>
        <end position="558"/>
    </location>
</feature>
<comment type="subcellular location">
    <subcellularLocation>
        <location evidence="1">Membrane</location>
        <topology evidence="1">Single-pass type I membrane protein</topology>
    </subcellularLocation>
</comment>
<dbReference type="SMART" id="SM00408">
    <property type="entry name" value="IGc2"/>
    <property type="match status" value="4"/>
</dbReference>
<keyword evidence="6" id="KW-0325">Glycoprotein</keyword>
<dbReference type="InterPro" id="IPR007110">
    <property type="entry name" value="Ig-like_dom"/>
</dbReference>
<dbReference type="GO" id="GO:0005886">
    <property type="term" value="C:plasma membrane"/>
    <property type="evidence" value="ECO:0000318"/>
    <property type="project" value="GO_Central"/>
</dbReference>
<feature type="region of interest" description="Disordered" evidence="8">
    <location>
        <begin position="661"/>
        <end position="718"/>
    </location>
</feature>
<dbReference type="InterPro" id="IPR013106">
    <property type="entry name" value="Ig_V-set"/>
</dbReference>
<dbReference type="InterPro" id="IPR036179">
    <property type="entry name" value="Ig-like_dom_sf"/>
</dbReference>
<keyword evidence="11" id="KW-1185">Reference proteome</keyword>
<dbReference type="GO" id="GO:0098609">
    <property type="term" value="P:cell-cell adhesion"/>
    <property type="evidence" value="ECO:0000318"/>
    <property type="project" value="GO_Central"/>
</dbReference>
<evidence type="ECO:0000256" key="3">
    <source>
        <dbReference type="ARBA" id="ARBA00022989"/>
    </source>
</evidence>
<evidence type="ECO:0000256" key="8">
    <source>
        <dbReference type="SAM" id="MobiDB-lite"/>
    </source>
</evidence>
<dbReference type="PANTHER" id="PTHR11640">
    <property type="entry name" value="NEPHRIN"/>
    <property type="match status" value="1"/>
</dbReference>
<dbReference type="PROSITE" id="PS50835">
    <property type="entry name" value="IG_LIKE"/>
    <property type="match status" value="5"/>
</dbReference>
<name>A0A9J7LSA1_BRAFL</name>
<dbReference type="AlphaFoldDB" id="A0A9J7LSA1"/>
<keyword evidence="7" id="KW-0393">Immunoglobulin domain</keyword>
<evidence type="ECO:0000256" key="2">
    <source>
        <dbReference type="ARBA" id="ARBA00022692"/>
    </source>
</evidence>
<accession>A0A9J7LSA1</accession>
<dbReference type="InterPro" id="IPR013162">
    <property type="entry name" value="CD80_C2-set"/>
</dbReference>
<dbReference type="Proteomes" id="UP000001554">
    <property type="component" value="Chromosome 9"/>
</dbReference>
<keyword evidence="3 9" id="KW-1133">Transmembrane helix</keyword>
<dbReference type="InterPro" id="IPR013783">
    <property type="entry name" value="Ig-like_fold"/>
</dbReference>
<dbReference type="InterPro" id="IPR003599">
    <property type="entry name" value="Ig_sub"/>
</dbReference>
<dbReference type="PANTHER" id="PTHR11640:SF164">
    <property type="entry name" value="MAM DOMAIN-CONTAINING GLYCOSYLPHOSPHATIDYLINOSITOL ANCHOR PROTEIN 1"/>
    <property type="match status" value="1"/>
</dbReference>
<dbReference type="SMART" id="SM00406">
    <property type="entry name" value="IGv"/>
    <property type="match status" value="1"/>
</dbReference>
<evidence type="ECO:0000256" key="1">
    <source>
        <dbReference type="ARBA" id="ARBA00004479"/>
    </source>
</evidence>
<feature type="domain" description="Ig-like" evidence="10">
    <location>
        <begin position="47"/>
        <end position="146"/>
    </location>
</feature>
<dbReference type="InterPro" id="IPR003598">
    <property type="entry name" value="Ig_sub2"/>
</dbReference>
<keyword evidence="2 9" id="KW-0812">Transmembrane</keyword>